<evidence type="ECO:0000256" key="1">
    <source>
        <dbReference type="SAM" id="MobiDB-lite"/>
    </source>
</evidence>
<reference evidence="2" key="1">
    <citation type="submission" date="2020-01" db="EMBL/GenBank/DDBJ databases">
        <authorList>
            <person name="Mishra B."/>
        </authorList>
    </citation>
    <scope>NUCLEOTIDE SEQUENCE [LARGE SCALE GENOMIC DNA]</scope>
</reference>
<name>A0A6D2JXP8_9BRAS</name>
<sequence length="202" mass="23552">MTTPVYLSAHLQKRGPVFSHLPLSESFPHAVRTEPKSMHHRQIPAHTPWHIAAHTLSVSLSRRLPLLQDIWLVKPPTMNTVLTLVYEVGIRKQIWIWKRKGSYLLTGKAKKKKDDRFEKRTRRRAFLVISATFRRLRLFRQTFRRRSTPAVNGQLRRSTVNGRRRNSGGGSDDNSGDCSGENWAEFCWEFMNEVFRGNDLFL</sequence>
<dbReference type="Proteomes" id="UP000467841">
    <property type="component" value="Unassembled WGS sequence"/>
</dbReference>
<organism evidence="2 3">
    <name type="scientific">Microthlaspi erraticum</name>
    <dbReference type="NCBI Taxonomy" id="1685480"/>
    <lineage>
        <taxon>Eukaryota</taxon>
        <taxon>Viridiplantae</taxon>
        <taxon>Streptophyta</taxon>
        <taxon>Embryophyta</taxon>
        <taxon>Tracheophyta</taxon>
        <taxon>Spermatophyta</taxon>
        <taxon>Magnoliopsida</taxon>
        <taxon>eudicotyledons</taxon>
        <taxon>Gunneridae</taxon>
        <taxon>Pentapetalae</taxon>
        <taxon>rosids</taxon>
        <taxon>malvids</taxon>
        <taxon>Brassicales</taxon>
        <taxon>Brassicaceae</taxon>
        <taxon>Coluteocarpeae</taxon>
        <taxon>Microthlaspi</taxon>
    </lineage>
</organism>
<feature type="region of interest" description="Disordered" evidence="1">
    <location>
        <begin position="149"/>
        <end position="178"/>
    </location>
</feature>
<dbReference type="EMBL" id="CACVBM020001293">
    <property type="protein sequence ID" value="CAA7044111.1"/>
    <property type="molecule type" value="Genomic_DNA"/>
</dbReference>
<proteinExistence type="predicted"/>
<accession>A0A6D2JXP8</accession>
<evidence type="ECO:0000313" key="3">
    <source>
        <dbReference type="Proteomes" id="UP000467841"/>
    </source>
</evidence>
<dbReference type="AlphaFoldDB" id="A0A6D2JXP8"/>
<keyword evidence="3" id="KW-1185">Reference proteome</keyword>
<gene>
    <name evidence="2" type="ORF">MERR_LOCUS31346</name>
</gene>
<feature type="compositionally biased region" description="Polar residues" evidence="1">
    <location>
        <begin position="149"/>
        <end position="160"/>
    </location>
</feature>
<comment type="caution">
    <text evidence="2">The sequence shown here is derived from an EMBL/GenBank/DDBJ whole genome shotgun (WGS) entry which is preliminary data.</text>
</comment>
<protein>
    <submittedName>
        <fullName evidence="2">Uncharacterized protein</fullName>
    </submittedName>
</protein>
<evidence type="ECO:0000313" key="2">
    <source>
        <dbReference type="EMBL" id="CAA7044111.1"/>
    </source>
</evidence>